<feature type="domain" description="BHLH" evidence="2">
    <location>
        <begin position="69"/>
        <end position="121"/>
    </location>
</feature>
<dbReference type="PROSITE" id="PS50888">
    <property type="entry name" value="BHLH"/>
    <property type="match status" value="1"/>
</dbReference>
<feature type="region of interest" description="Disordered" evidence="1">
    <location>
        <begin position="31"/>
        <end position="76"/>
    </location>
</feature>
<dbReference type="Gene3D" id="4.10.280.10">
    <property type="entry name" value="Helix-loop-helix DNA-binding domain"/>
    <property type="match status" value="1"/>
</dbReference>
<evidence type="ECO:0000259" key="2">
    <source>
        <dbReference type="PROSITE" id="PS50888"/>
    </source>
</evidence>
<dbReference type="SUPFAM" id="SSF47459">
    <property type="entry name" value="HLH, helix-loop-helix DNA-binding domain"/>
    <property type="match status" value="1"/>
</dbReference>
<gene>
    <name evidence="4" type="primary">LOC106807793</name>
</gene>
<organism evidence="3 4">
    <name type="scientific">Priapulus caudatus</name>
    <name type="common">Priapulid worm</name>
    <dbReference type="NCBI Taxonomy" id="37621"/>
    <lineage>
        <taxon>Eukaryota</taxon>
        <taxon>Metazoa</taxon>
        <taxon>Ecdysozoa</taxon>
        <taxon>Scalidophora</taxon>
        <taxon>Priapulida</taxon>
        <taxon>Priapulimorpha</taxon>
        <taxon>Priapulimorphida</taxon>
        <taxon>Priapulidae</taxon>
        <taxon>Priapulus</taxon>
    </lineage>
</organism>
<dbReference type="InterPro" id="IPR036638">
    <property type="entry name" value="HLH_DNA-bd_sf"/>
</dbReference>
<name>A0ABM1E0L0_PRICU</name>
<dbReference type="SMART" id="SM00353">
    <property type="entry name" value="HLH"/>
    <property type="match status" value="1"/>
</dbReference>
<dbReference type="GeneID" id="106807793"/>
<dbReference type="InterPro" id="IPR011598">
    <property type="entry name" value="bHLH_dom"/>
</dbReference>
<feature type="compositionally biased region" description="Basic residues" evidence="1">
    <location>
        <begin position="53"/>
        <end position="74"/>
    </location>
</feature>
<dbReference type="Pfam" id="PF00010">
    <property type="entry name" value="HLH"/>
    <property type="match status" value="1"/>
</dbReference>
<feature type="compositionally biased region" description="Basic and acidic residues" evidence="1">
    <location>
        <begin position="262"/>
        <end position="271"/>
    </location>
</feature>
<dbReference type="CDD" id="cd11390">
    <property type="entry name" value="bHLH_TS"/>
    <property type="match status" value="1"/>
</dbReference>
<dbReference type="PANTHER" id="PTHR23349">
    <property type="entry name" value="BASIC HELIX-LOOP-HELIX TRANSCRIPTION FACTOR, TWIST"/>
    <property type="match status" value="1"/>
</dbReference>
<proteinExistence type="predicted"/>
<feature type="region of interest" description="Disordered" evidence="1">
    <location>
        <begin position="227"/>
        <end position="246"/>
    </location>
</feature>
<feature type="region of interest" description="Disordered" evidence="1">
    <location>
        <begin position="177"/>
        <end position="212"/>
    </location>
</feature>
<feature type="compositionally biased region" description="Polar residues" evidence="1">
    <location>
        <begin position="35"/>
        <end position="45"/>
    </location>
</feature>
<keyword evidence="3" id="KW-1185">Reference proteome</keyword>
<feature type="region of interest" description="Disordered" evidence="1">
    <location>
        <begin position="262"/>
        <end position="287"/>
    </location>
</feature>
<dbReference type="Proteomes" id="UP000695022">
    <property type="component" value="Unplaced"/>
</dbReference>
<accession>A0ABM1E0L0</accession>
<sequence length="393" mass="42511">MDDEFDFESSLDFDNSSSVNFDLDSSLDSGIENCVGSSSPTSEDVPTTTSPRKAPRKRRRKRMLTGVSRQRRAANARERNRIHGVNMAFLRLRDTLPVSGGGDEISKIDTLRLAAKWIAHLTSVLMTEDDGKSDENVGGGATLSSALSAAVRAHIMQLINSKMDDFEIASLDDEPDDEAADAAVMSPTTTTRADAAETSPPPTTPTSVTENAPVLAPSEVTRAKSHLQRHSEINNNNNGDDDNTRVVGRDDGFNHCGLYKMAAKDGSDPRRTQPSQQQMNDSANNMAATTASAANCAYTQRNLHHDFAGNVSSAMLPSQQNALVVQDTTGDFLDTILEQNFHSKQQVFSTNSYYGGNGDGYSPWADFGIGEPLGFELPTPPFCALQDQATSIR</sequence>
<evidence type="ECO:0000256" key="1">
    <source>
        <dbReference type="SAM" id="MobiDB-lite"/>
    </source>
</evidence>
<dbReference type="InterPro" id="IPR050283">
    <property type="entry name" value="E-box_TF_Regulators"/>
</dbReference>
<protein>
    <submittedName>
        <fullName evidence="4">Uncharacterized protein LOC106807793</fullName>
    </submittedName>
</protein>
<dbReference type="PANTHER" id="PTHR23349:SF42">
    <property type="entry name" value="BHLH DOMAIN-CONTAINING PROTEIN"/>
    <property type="match status" value="1"/>
</dbReference>
<dbReference type="RefSeq" id="XP_014665731.1">
    <property type="nucleotide sequence ID" value="XM_014810245.1"/>
</dbReference>
<evidence type="ECO:0000313" key="3">
    <source>
        <dbReference type="Proteomes" id="UP000695022"/>
    </source>
</evidence>
<reference evidence="4" key="1">
    <citation type="submission" date="2025-08" db="UniProtKB">
        <authorList>
            <consortium name="RefSeq"/>
        </authorList>
    </citation>
    <scope>IDENTIFICATION</scope>
</reference>
<evidence type="ECO:0000313" key="4">
    <source>
        <dbReference type="RefSeq" id="XP_014665731.1"/>
    </source>
</evidence>